<reference evidence="2" key="1">
    <citation type="journal article" date="2019" name="Int. J. Syst. Evol. Microbiol.">
        <title>The Global Catalogue of Microorganisms (GCM) 10K type strain sequencing project: providing services to taxonomists for standard genome sequencing and annotation.</title>
        <authorList>
            <consortium name="The Broad Institute Genomics Platform"/>
            <consortium name="The Broad Institute Genome Sequencing Center for Infectious Disease"/>
            <person name="Wu L."/>
            <person name="Ma J."/>
        </authorList>
    </citation>
    <scope>NUCLEOTIDE SEQUENCE [LARGE SCALE GENOMIC DNA]</scope>
    <source>
        <strain evidence="2">JCM 14917</strain>
    </source>
</reference>
<organism evidence="1 2">
    <name type="scientific">Arthrobacter parietis</name>
    <dbReference type="NCBI Taxonomy" id="271434"/>
    <lineage>
        <taxon>Bacteria</taxon>
        <taxon>Bacillati</taxon>
        <taxon>Actinomycetota</taxon>
        <taxon>Actinomycetes</taxon>
        <taxon>Micrococcales</taxon>
        <taxon>Micrococcaceae</taxon>
        <taxon>Arthrobacter</taxon>
    </lineage>
</organism>
<evidence type="ECO:0008006" key="3">
    <source>
        <dbReference type="Google" id="ProtNLM"/>
    </source>
</evidence>
<dbReference type="RefSeq" id="WP_346027571.1">
    <property type="nucleotide sequence ID" value="NZ_BAAAON010000001.1"/>
</dbReference>
<keyword evidence="2" id="KW-1185">Reference proteome</keyword>
<comment type="caution">
    <text evidence="1">The sequence shown here is derived from an EMBL/GenBank/DDBJ whole genome shotgun (WGS) entry which is preliminary data.</text>
</comment>
<name>A0ABP5MKD2_9MICC</name>
<evidence type="ECO:0000313" key="1">
    <source>
        <dbReference type="EMBL" id="GAA2173504.1"/>
    </source>
</evidence>
<evidence type="ECO:0000313" key="2">
    <source>
        <dbReference type="Proteomes" id="UP001500974"/>
    </source>
</evidence>
<accession>A0ABP5MKD2</accession>
<sequence>MRGTLQSIWPPDPSSLVSADFLPLTLKGRYQKLLLRNHESQFLFKSYGVGDGPAKAAEIAAADILQILDRERSVPVAEFTWEELSGTIQPYLADAHVISLSNICDDDSLLVKVLCRQVADWTLSNHDAHINHVLWEGRRPFFVDYGQAYKFFPHDVLSTDYYPNVSRQLEPVYNALHRSRSLTAHQKAAVLSAAARMSSTFHDPVWELLRPFAVEKFDRIQDQEVFLVEVRKRVRDTEATFEAFLKERG</sequence>
<dbReference type="EMBL" id="BAAAON010000001">
    <property type="protein sequence ID" value="GAA2173504.1"/>
    <property type="molecule type" value="Genomic_DNA"/>
</dbReference>
<protein>
    <recommendedName>
        <fullName evidence="3">HipA-like C-terminal domain-containing protein</fullName>
    </recommendedName>
</protein>
<proteinExistence type="predicted"/>
<dbReference type="Proteomes" id="UP001500974">
    <property type="component" value="Unassembled WGS sequence"/>
</dbReference>
<gene>
    <name evidence="1" type="ORF">GCM10009784_08060</name>
</gene>